<dbReference type="SUPFAM" id="SSF81383">
    <property type="entry name" value="F-box domain"/>
    <property type="match status" value="1"/>
</dbReference>
<organism evidence="2 3">
    <name type="scientific">Lolium multiflorum</name>
    <name type="common">Italian ryegrass</name>
    <name type="synonym">Lolium perenne subsp. multiflorum</name>
    <dbReference type="NCBI Taxonomy" id="4521"/>
    <lineage>
        <taxon>Eukaryota</taxon>
        <taxon>Viridiplantae</taxon>
        <taxon>Streptophyta</taxon>
        <taxon>Embryophyta</taxon>
        <taxon>Tracheophyta</taxon>
        <taxon>Spermatophyta</taxon>
        <taxon>Magnoliopsida</taxon>
        <taxon>Liliopsida</taxon>
        <taxon>Poales</taxon>
        <taxon>Poaceae</taxon>
        <taxon>BOP clade</taxon>
        <taxon>Pooideae</taxon>
        <taxon>Poodae</taxon>
        <taxon>Poeae</taxon>
        <taxon>Poeae Chloroplast Group 2 (Poeae type)</taxon>
        <taxon>Loliodinae</taxon>
        <taxon>Loliinae</taxon>
        <taxon>Lolium</taxon>
    </lineage>
</organism>
<protein>
    <recommendedName>
        <fullName evidence="1">F-box domain-containing protein</fullName>
    </recommendedName>
</protein>
<name>A0AAD8RJP6_LOLMU</name>
<evidence type="ECO:0000259" key="1">
    <source>
        <dbReference type="SMART" id="SM00256"/>
    </source>
</evidence>
<reference evidence="2" key="1">
    <citation type="submission" date="2023-07" db="EMBL/GenBank/DDBJ databases">
        <title>A chromosome-level genome assembly of Lolium multiflorum.</title>
        <authorList>
            <person name="Chen Y."/>
            <person name="Copetti D."/>
            <person name="Kolliker R."/>
            <person name="Studer B."/>
        </authorList>
    </citation>
    <scope>NUCLEOTIDE SEQUENCE</scope>
    <source>
        <strain evidence="2">02402/16</strain>
        <tissue evidence="2">Leaf</tissue>
    </source>
</reference>
<dbReference type="EMBL" id="JAUUTY010000005">
    <property type="protein sequence ID" value="KAK1626304.1"/>
    <property type="molecule type" value="Genomic_DNA"/>
</dbReference>
<feature type="domain" description="F-box" evidence="1">
    <location>
        <begin position="21"/>
        <end position="61"/>
    </location>
</feature>
<dbReference type="AlphaFoldDB" id="A0AAD8RJP6"/>
<comment type="caution">
    <text evidence="2">The sequence shown here is derived from an EMBL/GenBank/DDBJ whole genome shotgun (WGS) entry which is preliminary data.</text>
</comment>
<accession>A0AAD8RJP6</accession>
<gene>
    <name evidence="2" type="ORF">QYE76_000619</name>
</gene>
<proteinExistence type="predicted"/>
<evidence type="ECO:0000313" key="3">
    <source>
        <dbReference type="Proteomes" id="UP001231189"/>
    </source>
</evidence>
<dbReference type="PANTHER" id="PTHR34591:SF55">
    <property type="entry name" value="F-BOX DOMAIN-CONTAINING PROTEIN"/>
    <property type="match status" value="1"/>
</dbReference>
<keyword evidence="3" id="KW-1185">Reference proteome</keyword>
<dbReference type="InterPro" id="IPR001810">
    <property type="entry name" value="F-box_dom"/>
</dbReference>
<dbReference type="PANTHER" id="PTHR34591">
    <property type="entry name" value="OS03G0653100 PROTEIN-RELATED"/>
    <property type="match status" value="1"/>
</dbReference>
<sequence length="526" mass="61554">MSGGRVEDEQLEEMEDQPARLPEDVLAAILNRVRPRWLAVSRCVCKTWRDTVDGRGLLRADLLPLSLAGLFVHFDEHEFPEFFARPSPSTAVASAVSGDLSFLPSVSGHIYGEDRVHWCWWGRYGIQDHCNGLLLLSCNYVVNPATRRWHTLPPSPPKLGTGSVKYRAHLVYDPMTSPYYDVVMIPTLDSHCHEDEIDPSMEDSEWPPSRCRMYVFSSKLGYWEEKYFVREGDPAGTVRQMREGFVQSKPVYFQGALYVHCRPNFLMRVSLSNNMYRVIKPPKDATEDRCDYQVVRSKKGVYFVSLDKYWPWYKCWLRVWILDESRGRTEWMLKLDKDLKPLLAHHRLNKRFKWILEDINYNLFLSSIYPEGNKKPTGEESVEWNSDDDVEKEEDMVDHYLLQDNMKSVVKKDFKWNSNNHRFSSDEERYFLGEERYIHSYSDVEILGFHPYKEIIFLSASERTGLAYHLNESKIEELGNIYPKEYGQFKQEFRSISSTRQQEPMGLIGCSHRNFHISAFDPLDAV</sequence>
<dbReference type="Pfam" id="PF12937">
    <property type="entry name" value="F-box-like"/>
    <property type="match status" value="1"/>
</dbReference>
<dbReference type="Gene3D" id="1.20.1280.50">
    <property type="match status" value="1"/>
</dbReference>
<dbReference type="InterPro" id="IPR036047">
    <property type="entry name" value="F-box-like_dom_sf"/>
</dbReference>
<dbReference type="SMART" id="SM00256">
    <property type="entry name" value="FBOX"/>
    <property type="match status" value="1"/>
</dbReference>
<dbReference type="Proteomes" id="UP001231189">
    <property type="component" value="Unassembled WGS sequence"/>
</dbReference>
<evidence type="ECO:0000313" key="2">
    <source>
        <dbReference type="EMBL" id="KAK1626304.1"/>
    </source>
</evidence>